<dbReference type="PRINTS" id="PR00245">
    <property type="entry name" value="OLFACTORYR"/>
</dbReference>
<name>A0A6P7XXY8_9AMPH</name>
<keyword evidence="5 10" id="KW-0552">Olfaction</keyword>
<evidence type="ECO:0000313" key="12">
    <source>
        <dbReference type="Proteomes" id="UP000515156"/>
    </source>
</evidence>
<accession>A0A6P7XXY8</accession>
<feature type="transmembrane region" description="Helical" evidence="10">
    <location>
        <begin position="103"/>
        <end position="122"/>
    </location>
</feature>
<dbReference type="InterPro" id="IPR017452">
    <property type="entry name" value="GPCR_Rhodpsn_7TM"/>
</dbReference>
<keyword evidence="10" id="KW-1003">Cell membrane</keyword>
<dbReference type="GeneID" id="115468186"/>
<dbReference type="PANTHER" id="PTHR26450">
    <property type="entry name" value="OLFACTORY RECEPTOR 56B1-RELATED"/>
    <property type="match status" value="1"/>
</dbReference>
<dbReference type="InterPro" id="IPR000725">
    <property type="entry name" value="Olfact_rcpt"/>
</dbReference>
<evidence type="ECO:0000313" key="13">
    <source>
        <dbReference type="RefSeq" id="XP_030055585.1"/>
    </source>
</evidence>
<dbReference type="PROSITE" id="PS50262">
    <property type="entry name" value="G_PROTEIN_RECEP_F1_2"/>
    <property type="match status" value="1"/>
</dbReference>
<dbReference type="GO" id="GO:0004984">
    <property type="term" value="F:olfactory receptor activity"/>
    <property type="evidence" value="ECO:0007669"/>
    <property type="project" value="InterPro"/>
</dbReference>
<dbReference type="AlphaFoldDB" id="A0A6P7XXY8"/>
<dbReference type="InterPro" id="IPR000276">
    <property type="entry name" value="GPCR_Rhodpsn"/>
</dbReference>
<dbReference type="GO" id="GO:0004930">
    <property type="term" value="F:G protein-coupled receptor activity"/>
    <property type="evidence" value="ECO:0007669"/>
    <property type="project" value="UniProtKB-KW"/>
</dbReference>
<keyword evidence="7 10" id="KW-0472">Membrane</keyword>
<dbReference type="FunFam" id="1.20.1070.10:FF:000006">
    <property type="entry name" value="Olfactory receptor"/>
    <property type="match status" value="1"/>
</dbReference>
<dbReference type="Gene3D" id="1.20.1070.10">
    <property type="entry name" value="Rhodopsin 7-helix transmembrane proteins"/>
    <property type="match status" value="1"/>
</dbReference>
<evidence type="ECO:0000256" key="9">
    <source>
        <dbReference type="RuleBase" id="RU000688"/>
    </source>
</evidence>
<evidence type="ECO:0000259" key="11">
    <source>
        <dbReference type="PROSITE" id="PS50262"/>
    </source>
</evidence>
<keyword evidence="12" id="KW-1185">Reference proteome</keyword>
<keyword evidence="9" id="KW-0297">G-protein coupled receptor</keyword>
<feature type="domain" description="G-protein coupled receptors family 1 profile" evidence="11">
    <location>
        <begin position="43"/>
        <end position="295"/>
    </location>
</feature>
<reference evidence="13" key="1">
    <citation type="submission" date="2025-08" db="UniProtKB">
        <authorList>
            <consortium name="RefSeq"/>
        </authorList>
    </citation>
    <scope>IDENTIFICATION</scope>
</reference>
<feature type="transmembrane region" description="Helical" evidence="10">
    <location>
        <begin position="198"/>
        <end position="227"/>
    </location>
</feature>
<keyword evidence="4 9" id="KW-0812">Transmembrane</keyword>
<feature type="transmembrane region" description="Helical" evidence="10">
    <location>
        <begin position="275"/>
        <end position="297"/>
    </location>
</feature>
<organism evidence="12 13">
    <name type="scientific">Microcaecilia unicolor</name>
    <dbReference type="NCBI Taxonomy" id="1415580"/>
    <lineage>
        <taxon>Eukaryota</taxon>
        <taxon>Metazoa</taxon>
        <taxon>Chordata</taxon>
        <taxon>Craniata</taxon>
        <taxon>Vertebrata</taxon>
        <taxon>Euteleostomi</taxon>
        <taxon>Amphibia</taxon>
        <taxon>Gymnophiona</taxon>
        <taxon>Siphonopidae</taxon>
        <taxon>Microcaecilia</taxon>
    </lineage>
</organism>
<dbReference type="KEGG" id="muo:115468186"/>
<comment type="subcellular location">
    <subcellularLocation>
        <location evidence="10">Cell membrane</location>
        <topology evidence="10">Multi-pass membrane protein</topology>
    </subcellularLocation>
    <subcellularLocation>
        <location evidence="2">Membrane</location>
        <topology evidence="2">Multi-pass membrane protein</topology>
    </subcellularLocation>
</comment>
<feature type="transmembrane region" description="Helical" evidence="10">
    <location>
        <begin position="29"/>
        <end position="52"/>
    </location>
</feature>
<evidence type="ECO:0000256" key="7">
    <source>
        <dbReference type="ARBA" id="ARBA00023136"/>
    </source>
</evidence>
<comment type="similarity">
    <text evidence="9">Belongs to the G-protein coupled receptor 1 family.</text>
</comment>
<evidence type="ECO:0000256" key="4">
    <source>
        <dbReference type="ARBA" id="ARBA00022692"/>
    </source>
</evidence>
<feature type="transmembrane region" description="Helical" evidence="10">
    <location>
        <begin position="239"/>
        <end position="263"/>
    </location>
</feature>
<gene>
    <name evidence="13" type="primary">LOC115468186</name>
</gene>
<dbReference type="RefSeq" id="XP_030055585.1">
    <property type="nucleotide sequence ID" value="XM_030199725.1"/>
</dbReference>
<dbReference type="SUPFAM" id="SSF81321">
    <property type="entry name" value="Family A G protein-coupled receptor-like"/>
    <property type="match status" value="1"/>
</dbReference>
<feature type="transmembrane region" description="Helical" evidence="10">
    <location>
        <begin position="142"/>
        <end position="165"/>
    </location>
</feature>
<comment type="function">
    <text evidence="1">Odorant receptor.</text>
</comment>
<evidence type="ECO:0000256" key="5">
    <source>
        <dbReference type="ARBA" id="ARBA00022725"/>
    </source>
</evidence>
<evidence type="ECO:0000256" key="3">
    <source>
        <dbReference type="ARBA" id="ARBA00022606"/>
    </source>
</evidence>
<evidence type="ECO:0000256" key="10">
    <source>
        <dbReference type="RuleBase" id="RU363047"/>
    </source>
</evidence>
<keyword evidence="8 9" id="KW-0807">Transducer</keyword>
<dbReference type="InterPro" id="IPR050402">
    <property type="entry name" value="OR51/52/56-like"/>
</dbReference>
<sequence>MLTANSTSLQPSVFLLIGIPGLEAAHSSISVLLCVMYLVGLIGNSTLIYIIIREHSLHEPMYIFFSMLAATDLLLCSSTVPRALILFWFHIRTISFGGCLTQMFLIHFSFILESAILLAMALDRYIAICNPLKYEIILNLSVIMKIGVFGMVRSFCCVSPFIYLLKRLSYCGANIIPHTYCEHMGLARLACTDITLNIMYGLAVGVLTVLLDFLLIILSYVLILWAVLQLPSSAARFKAFSTCASHMCVILMFYIPAFVTVLAHRFGHKSIPSHIHILLANLYVVFPPMLNPIIYGVKTREIRRRVLHLLVLI</sequence>
<dbReference type="GO" id="GO:0005886">
    <property type="term" value="C:plasma membrane"/>
    <property type="evidence" value="ECO:0007669"/>
    <property type="project" value="UniProtKB-SubCell"/>
</dbReference>
<dbReference type="PROSITE" id="PS00237">
    <property type="entry name" value="G_PROTEIN_RECEP_F1_1"/>
    <property type="match status" value="1"/>
</dbReference>
<dbReference type="Proteomes" id="UP000515156">
    <property type="component" value="Chromosome 4"/>
</dbReference>
<dbReference type="PRINTS" id="PR00237">
    <property type="entry name" value="GPCRRHODOPSN"/>
</dbReference>
<dbReference type="Pfam" id="PF13853">
    <property type="entry name" value="7tm_4"/>
    <property type="match status" value="1"/>
</dbReference>
<keyword evidence="3 10" id="KW-0716">Sensory transduction</keyword>
<evidence type="ECO:0000256" key="6">
    <source>
        <dbReference type="ARBA" id="ARBA00022989"/>
    </source>
</evidence>
<dbReference type="OrthoDB" id="5969463at2759"/>
<keyword evidence="9" id="KW-0675">Receptor</keyword>
<evidence type="ECO:0000256" key="8">
    <source>
        <dbReference type="ARBA" id="ARBA00023224"/>
    </source>
</evidence>
<evidence type="ECO:0000256" key="2">
    <source>
        <dbReference type="ARBA" id="ARBA00004141"/>
    </source>
</evidence>
<evidence type="ECO:0000256" key="1">
    <source>
        <dbReference type="ARBA" id="ARBA00002936"/>
    </source>
</evidence>
<keyword evidence="6 10" id="KW-1133">Transmembrane helix</keyword>
<feature type="transmembrane region" description="Helical" evidence="10">
    <location>
        <begin position="64"/>
        <end position="91"/>
    </location>
</feature>
<protein>
    <recommendedName>
        <fullName evidence="10">Olfactory receptor</fullName>
    </recommendedName>
</protein>
<proteinExistence type="inferred from homology"/>
<dbReference type="PANTHER" id="PTHR26450:SF32">
    <property type="entry name" value="OLFACTORY RECEPTOR 52B6"/>
    <property type="match status" value="1"/>
</dbReference>
<dbReference type="SMART" id="SM01381">
    <property type="entry name" value="7TM_GPCR_Srsx"/>
    <property type="match status" value="1"/>
</dbReference>
<dbReference type="InParanoid" id="A0A6P7XXY8"/>